<accession>A0A5R8YY07</accession>
<dbReference type="RefSeq" id="WP_138220454.1">
    <property type="nucleotide sequence ID" value="NZ_VAUO01000007.1"/>
</dbReference>
<reference evidence="1 2" key="1">
    <citation type="submission" date="2019-05" db="EMBL/GenBank/DDBJ databases">
        <title>Pseudomonas sp. SC006 isolated from lettuce that can produce HBGAs.</title>
        <authorList>
            <person name="Wang D."/>
            <person name="Liao N."/>
            <person name="Liu D."/>
            <person name="Zhang Z."/>
            <person name="Zou S."/>
        </authorList>
    </citation>
    <scope>NUCLEOTIDE SEQUENCE [LARGE SCALE GENOMIC DNA]</scope>
    <source>
        <strain evidence="1 2">SC006</strain>
    </source>
</reference>
<dbReference type="PANTHER" id="PTHR40278:SF1">
    <property type="entry name" value="DNA UTILIZATION PROTEIN HOFN"/>
    <property type="match status" value="1"/>
</dbReference>
<evidence type="ECO:0000313" key="2">
    <source>
        <dbReference type="Proteomes" id="UP000309819"/>
    </source>
</evidence>
<protein>
    <submittedName>
        <fullName evidence="1">Fimbrial protein</fullName>
    </submittedName>
</protein>
<name>A0A5R8YY07_9PSED</name>
<keyword evidence="2" id="KW-1185">Reference proteome</keyword>
<evidence type="ECO:0000313" key="1">
    <source>
        <dbReference type="EMBL" id="TLP58174.1"/>
    </source>
</evidence>
<comment type="caution">
    <text evidence="1">The sequence shown here is derived from an EMBL/GenBank/DDBJ whole genome shotgun (WGS) entry which is preliminary data.</text>
</comment>
<gene>
    <name evidence="1" type="ORF">FEM01_15955</name>
</gene>
<dbReference type="AlphaFoldDB" id="A0A5R8YY07"/>
<dbReference type="OrthoDB" id="5296173at2"/>
<dbReference type="InterPro" id="IPR007813">
    <property type="entry name" value="PilN"/>
</dbReference>
<dbReference type="Proteomes" id="UP000309819">
    <property type="component" value="Unassembled WGS sequence"/>
</dbReference>
<sequence length="179" mass="20069">MNLRMNLMPWRERRRASALRRFHLSLVATLVLALACMVVLDQWARERLARQSTLTAGYQAQSQALGDVPEATQRLRRAHAEVFAQLQQLSRLRKGQSVLWQLLSGVERAMPGGARLGEISVKDDRLRIAGLAASASSVAQLMRDLEALGVARDLELVFLRRQASGDEFLLLARLPVDWS</sequence>
<dbReference type="PANTHER" id="PTHR40278">
    <property type="entry name" value="DNA UTILIZATION PROTEIN HOFN"/>
    <property type="match status" value="1"/>
</dbReference>
<proteinExistence type="predicted"/>
<organism evidence="1 2">
    <name type="scientific">Pseudomonas mosselii</name>
    <dbReference type="NCBI Taxonomy" id="78327"/>
    <lineage>
        <taxon>Bacteria</taxon>
        <taxon>Pseudomonadati</taxon>
        <taxon>Pseudomonadota</taxon>
        <taxon>Gammaproteobacteria</taxon>
        <taxon>Pseudomonadales</taxon>
        <taxon>Pseudomonadaceae</taxon>
        <taxon>Pseudomonas</taxon>
    </lineage>
</organism>
<dbReference type="EMBL" id="VAUO01000007">
    <property type="protein sequence ID" value="TLP58174.1"/>
    <property type="molecule type" value="Genomic_DNA"/>
</dbReference>
<dbReference type="Pfam" id="PF05137">
    <property type="entry name" value="PilN"/>
    <property type="match status" value="1"/>
</dbReference>
<dbReference type="InterPro" id="IPR052534">
    <property type="entry name" value="Extracell_DNA_Util/SecSys_Comp"/>
</dbReference>